<evidence type="ECO:0000256" key="1">
    <source>
        <dbReference type="ARBA" id="ARBA00004255"/>
    </source>
</evidence>
<comment type="caution">
    <text evidence="5">The sequence shown here is derived from an EMBL/GenBank/DDBJ whole genome shotgun (WGS) entry which is preliminary data.</text>
</comment>
<protein>
    <submittedName>
        <fullName evidence="5">GPP34 family phosphoprotein</fullName>
    </submittedName>
</protein>
<gene>
    <name evidence="5" type="ORF">LXN57_14250</name>
</gene>
<keyword evidence="2" id="KW-0333">Golgi apparatus</keyword>
<name>A0ABT0XYC9_9ACTN</name>
<evidence type="ECO:0000313" key="6">
    <source>
        <dbReference type="Proteomes" id="UP001523216"/>
    </source>
</evidence>
<reference evidence="5 6" key="1">
    <citation type="submission" date="2022-06" db="EMBL/GenBank/DDBJ databases">
        <title>Actinoplanes abujensis sp. nov., isolated from Nigerian arid soil.</title>
        <authorList>
            <person name="Ding P."/>
        </authorList>
    </citation>
    <scope>NUCLEOTIDE SEQUENCE [LARGE SCALE GENOMIC DNA]</scope>
    <source>
        <strain evidence="6">TRM88002</strain>
    </source>
</reference>
<evidence type="ECO:0000313" key="5">
    <source>
        <dbReference type="EMBL" id="MCM4078732.1"/>
    </source>
</evidence>
<keyword evidence="6" id="KW-1185">Reference proteome</keyword>
<comment type="subcellular location">
    <subcellularLocation>
        <location evidence="1">Golgi apparatus membrane</location>
        <topology evidence="1">Peripheral membrane protein</topology>
        <orientation evidence="1">Cytoplasmic side</orientation>
    </subcellularLocation>
</comment>
<keyword evidence="3" id="KW-0446">Lipid-binding</keyword>
<dbReference type="Proteomes" id="UP001523216">
    <property type="component" value="Unassembled WGS sequence"/>
</dbReference>
<organism evidence="5 6">
    <name type="scientific">Paractinoplanes hotanensis</name>
    <dbReference type="NCBI Taxonomy" id="2906497"/>
    <lineage>
        <taxon>Bacteria</taxon>
        <taxon>Bacillati</taxon>
        <taxon>Actinomycetota</taxon>
        <taxon>Actinomycetes</taxon>
        <taxon>Micromonosporales</taxon>
        <taxon>Micromonosporaceae</taxon>
        <taxon>Paractinoplanes</taxon>
    </lineage>
</organism>
<accession>A0ABT0XYC9</accession>
<dbReference type="InterPro" id="IPR008628">
    <property type="entry name" value="GPP34-like"/>
</dbReference>
<proteinExistence type="predicted"/>
<evidence type="ECO:0000256" key="2">
    <source>
        <dbReference type="ARBA" id="ARBA00023034"/>
    </source>
</evidence>
<dbReference type="InterPro" id="IPR038261">
    <property type="entry name" value="GPP34-like_sf"/>
</dbReference>
<evidence type="ECO:0000256" key="4">
    <source>
        <dbReference type="ARBA" id="ARBA00023136"/>
    </source>
</evidence>
<dbReference type="RefSeq" id="WP_251798579.1">
    <property type="nucleotide sequence ID" value="NZ_JAMQOL010000017.1"/>
</dbReference>
<dbReference type="EMBL" id="JAMQOL010000017">
    <property type="protein sequence ID" value="MCM4078732.1"/>
    <property type="molecule type" value="Genomic_DNA"/>
</dbReference>
<sequence>MLIVEDLMLLLLDDETGTPAAAGTLPYTLGGAVLVELALLGRIETDGRKVHAVGDGPLPDPLLQDAYDKVAEKPRGAQTLLLTIGSSLWDPVIDRLLERGLIRREKKRVLGLFRMTQLPAAEHEHEAAVRAKIRAVLVDGAEPDARTAALTALLSASGALPMLRPQLAWSTPVIERAKALEQGNWGADAVNTAVVRTAAAIAASTAVVAVTVVTNPS</sequence>
<dbReference type="Gene3D" id="1.10.3630.10">
    <property type="entry name" value="yeast vps74-n-term truncation variant domain like"/>
    <property type="match status" value="1"/>
</dbReference>
<dbReference type="Pfam" id="PF05719">
    <property type="entry name" value="GPP34"/>
    <property type="match status" value="1"/>
</dbReference>
<evidence type="ECO:0000256" key="3">
    <source>
        <dbReference type="ARBA" id="ARBA00023121"/>
    </source>
</evidence>
<keyword evidence="4" id="KW-0472">Membrane</keyword>